<reference evidence="8 9" key="1">
    <citation type="submission" date="2024-10" db="EMBL/GenBank/DDBJ databases">
        <title>The Natural Products Discovery Center: Release of the First 8490 Sequenced Strains for Exploring Actinobacteria Biosynthetic Diversity.</title>
        <authorList>
            <person name="Kalkreuter E."/>
            <person name="Kautsar S.A."/>
            <person name="Yang D."/>
            <person name="Bader C.D."/>
            <person name="Teijaro C.N."/>
            <person name="Fluegel L."/>
            <person name="Davis C.M."/>
            <person name="Simpson J.R."/>
            <person name="Lauterbach L."/>
            <person name="Steele A.D."/>
            <person name="Gui C."/>
            <person name="Meng S."/>
            <person name="Li G."/>
            <person name="Viehrig K."/>
            <person name="Ye F."/>
            <person name="Su P."/>
            <person name="Kiefer A.F."/>
            <person name="Nichols A."/>
            <person name="Cepeda A.J."/>
            <person name="Yan W."/>
            <person name="Fan B."/>
            <person name="Jiang Y."/>
            <person name="Adhikari A."/>
            <person name="Zheng C.-J."/>
            <person name="Schuster L."/>
            <person name="Cowan T.M."/>
            <person name="Smanski M.J."/>
            <person name="Chevrette M.G."/>
            <person name="De Carvalho L.P.S."/>
            <person name="Shen B."/>
        </authorList>
    </citation>
    <scope>NUCLEOTIDE SEQUENCE [LARGE SCALE GENOMIC DNA]</scope>
    <source>
        <strain evidence="8 9">NPDC018013</strain>
    </source>
</reference>
<dbReference type="RefSeq" id="WP_397673868.1">
    <property type="nucleotide sequence ID" value="NZ_JBIRGH010000012.1"/>
</dbReference>
<keyword evidence="6" id="KW-0472">Membrane</keyword>
<keyword evidence="6" id="KW-0812">Transmembrane</keyword>
<keyword evidence="6" id="KW-1133">Transmembrane helix</keyword>
<comment type="caution">
    <text evidence="8">The sequence shown here is derived from an EMBL/GenBank/DDBJ whole genome shotgun (WGS) entry which is preliminary data.</text>
</comment>
<dbReference type="SUPFAM" id="SSF52743">
    <property type="entry name" value="Subtilisin-like"/>
    <property type="match status" value="1"/>
</dbReference>
<dbReference type="InterPro" id="IPR000209">
    <property type="entry name" value="Peptidase_S8/S53_dom"/>
</dbReference>
<evidence type="ECO:0000259" key="7">
    <source>
        <dbReference type="Pfam" id="PF00082"/>
    </source>
</evidence>
<dbReference type="Pfam" id="PF00082">
    <property type="entry name" value="Peptidase_S8"/>
    <property type="match status" value="1"/>
</dbReference>
<evidence type="ECO:0000256" key="2">
    <source>
        <dbReference type="ARBA" id="ARBA00022670"/>
    </source>
</evidence>
<feature type="domain" description="Peptidase S8/S53" evidence="7">
    <location>
        <begin position="96"/>
        <end position="335"/>
    </location>
</feature>
<feature type="transmembrane region" description="Helical" evidence="6">
    <location>
        <begin position="381"/>
        <end position="404"/>
    </location>
</feature>
<keyword evidence="3 5" id="KW-0378">Hydrolase</keyword>
<name>A0ABW7RIL0_9ACTN</name>
<proteinExistence type="inferred from homology"/>
<sequence>MDVRNRQLPLQRGVTVAIGALGCTVLLAGGTAGARPVAGAPVARVAAAGGGTVLPQIPDGPVAEGKCTKESARTIPQTPWAQKALGLSEVRPLSQGGGVTVGVVDTGLDAGVAALKGRASGGGGKDCAGHGTFVAGIVAGAAQDGVGFAGVAPRARVLGETVSGVDAGALAGGIEDAVAGGAKVVLVAASATESDARLQTAVDKAAAKDVLVIAGATAGDKGAQAYPGGLSGVLSVAAVGVDGKPYPGRTGGQSTGASLPRVDLTAPGDRVVSVGPGGGHFTGGGDSVAAAFVAGTAALVRAHDPGLSAAQVADRLRATAARGPGAVPDARFGYGLVDPPGAVGAVSAAASGTGARTRTESAPALDGTYRVPEQPPATSPAVAWAVVGVAALVSLLVGGAALVIPRGRARGWRPGRLG</sequence>
<dbReference type="PROSITE" id="PS00137">
    <property type="entry name" value="SUBTILASE_HIS"/>
    <property type="match status" value="1"/>
</dbReference>
<dbReference type="EMBL" id="JBIRGH010000012">
    <property type="protein sequence ID" value="MFH8586779.1"/>
    <property type="molecule type" value="Genomic_DNA"/>
</dbReference>
<evidence type="ECO:0000256" key="1">
    <source>
        <dbReference type="ARBA" id="ARBA00011073"/>
    </source>
</evidence>
<evidence type="ECO:0000256" key="3">
    <source>
        <dbReference type="ARBA" id="ARBA00022801"/>
    </source>
</evidence>
<evidence type="ECO:0000256" key="5">
    <source>
        <dbReference type="PROSITE-ProRule" id="PRU01240"/>
    </source>
</evidence>
<keyword evidence="4 5" id="KW-0720">Serine protease</keyword>
<dbReference type="InterPro" id="IPR036852">
    <property type="entry name" value="Peptidase_S8/S53_dom_sf"/>
</dbReference>
<evidence type="ECO:0000256" key="6">
    <source>
        <dbReference type="SAM" id="Phobius"/>
    </source>
</evidence>
<dbReference type="PANTHER" id="PTHR43806">
    <property type="entry name" value="PEPTIDASE S8"/>
    <property type="match status" value="1"/>
</dbReference>
<dbReference type="InterPro" id="IPR015500">
    <property type="entry name" value="Peptidase_S8_subtilisin-rel"/>
</dbReference>
<dbReference type="PANTHER" id="PTHR43806:SF11">
    <property type="entry name" value="CEREVISIN-RELATED"/>
    <property type="match status" value="1"/>
</dbReference>
<evidence type="ECO:0000313" key="9">
    <source>
        <dbReference type="Proteomes" id="UP001610990"/>
    </source>
</evidence>
<comment type="similarity">
    <text evidence="1 5">Belongs to the peptidase S8 family.</text>
</comment>
<dbReference type="Proteomes" id="UP001610990">
    <property type="component" value="Unassembled WGS sequence"/>
</dbReference>
<dbReference type="PROSITE" id="PS51257">
    <property type="entry name" value="PROKAR_LIPOPROTEIN"/>
    <property type="match status" value="1"/>
</dbReference>
<evidence type="ECO:0000256" key="4">
    <source>
        <dbReference type="ARBA" id="ARBA00022825"/>
    </source>
</evidence>
<feature type="active site" description="Charge relay system" evidence="5">
    <location>
        <position position="287"/>
    </location>
</feature>
<organism evidence="8 9">
    <name type="scientific">Streptomyces celluloflavus</name>
    <dbReference type="NCBI Taxonomy" id="58344"/>
    <lineage>
        <taxon>Bacteria</taxon>
        <taxon>Bacillati</taxon>
        <taxon>Actinomycetota</taxon>
        <taxon>Actinomycetes</taxon>
        <taxon>Kitasatosporales</taxon>
        <taxon>Streptomycetaceae</taxon>
        <taxon>Streptomyces</taxon>
    </lineage>
</organism>
<evidence type="ECO:0000313" key="8">
    <source>
        <dbReference type="EMBL" id="MFH8586779.1"/>
    </source>
</evidence>
<dbReference type="InterPro" id="IPR022398">
    <property type="entry name" value="Peptidase_S8_His-AS"/>
</dbReference>
<keyword evidence="9" id="KW-1185">Reference proteome</keyword>
<dbReference type="Gene3D" id="3.40.50.200">
    <property type="entry name" value="Peptidase S8/S53 domain"/>
    <property type="match status" value="1"/>
</dbReference>
<keyword evidence="2 5" id="KW-0645">Protease</keyword>
<dbReference type="PROSITE" id="PS51892">
    <property type="entry name" value="SUBTILASE"/>
    <property type="match status" value="1"/>
</dbReference>
<feature type="active site" description="Charge relay system" evidence="5">
    <location>
        <position position="105"/>
    </location>
</feature>
<protein>
    <submittedName>
        <fullName evidence="8">S8 family serine peptidase</fullName>
    </submittedName>
</protein>
<dbReference type="PRINTS" id="PR00723">
    <property type="entry name" value="SUBTILISIN"/>
</dbReference>
<feature type="active site" description="Charge relay system" evidence="5">
    <location>
        <position position="130"/>
    </location>
</feature>
<gene>
    <name evidence="8" type="ORF">ACH4GP_20665</name>
</gene>
<accession>A0ABW7RIL0</accession>
<dbReference type="InterPro" id="IPR050131">
    <property type="entry name" value="Peptidase_S8_subtilisin-like"/>
</dbReference>